<reference evidence="2 3" key="1">
    <citation type="submission" date="2020-05" db="EMBL/GenBank/DDBJ databases">
        <title>Aquincola sp. isolate from soil.</title>
        <authorList>
            <person name="Han J."/>
            <person name="Kim D.-U."/>
        </authorList>
    </citation>
    <scope>NUCLEOTIDE SEQUENCE [LARGE SCALE GENOMIC DNA]</scope>
    <source>
        <strain evidence="2 3">S2</strain>
    </source>
</reference>
<evidence type="ECO:0000256" key="1">
    <source>
        <dbReference type="SAM" id="MobiDB-lite"/>
    </source>
</evidence>
<dbReference type="EMBL" id="JABRWJ010000003">
    <property type="protein sequence ID" value="NRF67471.1"/>
    <property type="molecule type" value="Genomic_DNA"/>
</dbReference>
<gene>
    <name evidence="2" type="ORF">HLB44_10785</name>
</gene>
<evidence type="ECO:0000313" key="3">
    <source>
        <dbReference type="Proteomes" id="UP000737171"/>
    </source>
</evidence>
<sequence>MRFLPPQSSINSMASPPEHGGCLRQAATIHWPRPIAINRIHQAKEM</sequence>
<dbReference type="RefSeq" id="WP_173122583.1">
    <property type="nucleotide sequence ID" value="NZ_JABRWJ010000003.1"/>
</dbReference>
<protein>
    <submittedName>
        <fullName evidence="2">Uncharacterized protein</fullName>
    </submittedName>
</protein>
<feature type="region of interest" description="Disordered" evidence="1">
    <location>
        <begin position="1"/>
        <end position="21"/>
    </location>
</feature>
<name>A0ABX2EFV6_9BURK</name>
<proteinExistence type="predicted"/>
<evidence type="ECO:0000313" key="2">
    <source>
        <dbReference type="EMBL" id="NRF67471.1"/>
    </source>
</evidence>
<comment type="caution">
    <text evidence="2">The sequence shown here is derived from an EMBL/GenBank/DDBJ whole genome shotgun (WGS) entry which is preliminary data.</text>
</comment>
<accession>A0ABX2EFV6</accession>
<feature type="compositionally biased region" description="Polar residues" evidence="1">
    <location>
        <begin position="1"/>
        <end position="14"/>
    </location>
</feature>
<organism evidence="2 3">
    <name type="scientific">Pseudaquabacterium terrae</name>
    <dbReference type="NCBI Taxonomy" id="2732868"/>
    <lineage>
        <taxon>Bacteria</taxon>
        <taxon>Pseudomonadati</taxon>
        <taxon>Pseudomonadota</taxon>
        <taxon>Betaproteobacteria</taxon>
        <taxon>Burkholderiales</taxon>
        <taxon>Sphaerotilaceae</taxon>
        <taxon>Pseudaquabacterium</taxon>
    </lineage>
</organism>
<dbReference type="Proteomes" id="UP000737171">
    <property type="component" value="Unassembled WGS sequence"/>
</dbReference>
<keyword evidence="3" id="KW-1185">Reference proteome</keyword>